<accession>A0ABS6HHU4</accession>
<organism evidence="1 2">
    <name type="scientific">Falsiroseomonas oleicola</name>
    <dbReference type="NCBI Taxonomy" id="2801474"/>
    <lineage>
        <taxon>Bacteria</taxon>
        <taxon>Pseudomonadati</taxon>
        <taxon>Pseudomonadota</taxon>
        <taxon>Alphaproteobacteria</taxon>
        <taxon>Acetobacterales</taxon>
        <taxon>Roseomonadaceae</taxon>
        <taxon>Falsiroseomonas</taxon>
    </lineage>
</organism>
<protein>
    <recommendedName>
        <fullName evidence="3">Transcriptional regulator</fullName>
    </recommendedName>
</protein>
<dbReference type="EMBL" id="JAERQM010000014">
    <property type="protein sequence ID" value="MBU8547238.1"/>
    <property type="molecule type" value="Genomic_DNA"/>
</dbReference>
<comment type="caution">
    <text evidence="1">The sequence shown here is derived from an EMBL/GenBank/DDBJ whole genome shotgun (WGS) entry which is preliminary data.</text>
</comment>
<proteinExistence type="predicted"/>
<dbReference type="RefSeq" id="WP_216879223.1">
    <property type="nucleotide sequence ID" value="NZ_JAERQM010000014.1"/>
</dbReference>
<sequence length="96" mass="10680">MTEATFTFRVDEALKADFSKAAKAKDRTGAQLLRDYMRDFVRQQQEAAQHDAWFRREVQAGIAAANTGDLISAEDAEAEAAAWRAETRRRMAGSVG</sequence>
<evidence type="ECO:0000313" key="1">
    <source>
        <dbReference type="EMBL" id="MBU8547238.1"/>
    </source>
</evidence>
<dbReference type="Proteomes" id="UP000689967">
    <property type="component" value="Unassembled WGS sequence"/>
</dbReference>
<evidence type="ECO:0008006" key="3">
    <source>
        <dbReference type="Google" id="ProtNLM"/>
    </source>
</evidence>
<reference evidence="1 2" key="1">
    <citation type="submission" date="2021-01" db="EMBL/GenBank/DDBJ databases">
        <title>Roseomonas sp. nov, a bacterium isolated from an oil production mixture in Yumen Oilfield.</title>
        <authorList>
            <person name="Wu D."/>
        </authorList>
    </citation>
    <scope>NUCLEOTIDE SEQUENCE [LARGE SCALE GENOMIC DNA]</scope>
    <source>
        <strain evidence="1 2">ROY-5-3</strain>
    </source>
</reference>
<name>A0ABS6HHU4_9PROT</name>
<gene>
    <name evidence="1" type="ORF">JJQ90_26210</name>
</gene>
<evidence type="ECO:0000313" key="2">
    <source>
        <dbReference type="Proteomes" id="UP000689967"/>
    </source>
</evidence>
<keyword evidence="2" id="KW-1185">Reference proteome</keyword>